<keyword evidence="1" id="KW-0238">DNA-binding</keyword>
<gene>
    <name evidence="4" type="ORF">NC998_26350</name>
</gene>
<dbReference type="PROSITE" id="PS50110">
    <property type="entry name" value="RESPONSE_REGULATORY"/>
    <property type="match status" value="1"/>
</dbReference>
<accession>A0ABV0JFT3</accession>
<dbReference type="InterPro" id="IPR001789">
    <property type="entry name" value="Sig_transdc_resp-reg_receiver"/>
</dbReference>
<dbReference type="Pfam" id="PF00072">
    <property type="entry name" value="Response_reg"/>
    <property type="match status" value="1"/>
</dbReference>
<keyword evidence="2" id="KW-0597">Phosphoprotein</keyword>
<dbReference type="CDD" id="cd17535">
    <property type="entry name" value="REC_NarL-like"/>
    <property type="match status" value="1"/>
</dbReference>
<protein>
    <submittedName>
        <fullName evidence="4">Response regulator transcription factor</fullName>
    </submittedName>
</protein>
<feature type="modified residue" description="4-aspartylphosphate" evidence="2">
    <location>
        <position position="63"/>
    </location>
</feature>
<evidence type="ECO:0000256" key="1">
    <source>
        <dbReference type="ARBA" id="ARBA00023125"/>
    </source>
</evidence>
<sequence length="223" mass="25372">MRSPLSEVTKPTFLIVDDHESVLGGTLHILQQEYPQAEVVTACNAQAALEQMAALQPDLVIVDLVMPETAGATAQAHAGLQLLKMLMERYPTQNLVVQSAHIRTLVWLKPAIDNHQGGFTIVDKSLPMKELLQMVDWSLKERTYTPREIRNGLQLNAKWLEVLQLAFQESLQDTAIAKRMNISERTVQYYWNKIRDVLEVYPDTDKNLRIQTELRAREVGLID</sequence>
<dbReference type="PANTHER" id="PTHR43214:SF43">
    <property type="entry name" value="TWO-COMPONENT RESPONSE REGULATOR"/>
    <property type="match status" value="1"/>
</dbReference>
<feature type="domain" description="Response regulatory" evidence="3">
    <location>
        <begin position="12"/>
        <end position="139"/>
    </location>
</feature>
<dbReference type="SUPFAM" id="SSF52172">
    <property type="entry name" value="CheY-like"/>
    <property type="match status" value="1"/>
</dbReference>
<proteinExistence type="predicted"/>
<organism evidence="4 5">
    <name type="scientific">Trichocoleus desertorum GB2-A4</name>
    <dbReference type="NCBI Taxonomy" id="2933944"/>
    <lineage>
        <taxon>Bacteria</taxon>
        <taxon>Bacillati</taxon>
        <taxon>Cyanobacteriota</taxon>
        <taxon>Cyanophyceae</taxon>
        <taxon>Leptolyngbyales</taxon>
        <taxon>Trichocoleusaceae</taxon>
        <taxon>Trichocoleus</taxon>
    </lineage>
</organism>
<evidence type="ECO:0000313" key="5">
    <source>
        <dbReference type="Proteomes" id="UP001464891"/>
    </source>
</evidence>
<evidence type="ECO:0000259" key="3">
    <source>
        <dbReference type="PROSITE" id="PS50110"/>
    </source>
</evidence>
<dbReference type="InterPro" id="IPR011006">
    <property type="entry name" value="CheY-like_superfamily"/>
</dbReference>
<evidence type="ECO:0000313" key="4">
    <source>
        <dbReference type="EMBL" id="MEP0820616.1"/>
    </source>
</evidence>
<dbReference type="Gene3D" id="3.40.50.2300">
    <property type="match status" value="1"/>
</dbReference>
<dbReference type="SUPFAM" id="SSF46894">
    <property type="entry name" value="C-terminal effector domain of the bipartite response regulators"/>
    <property type="match status" value="1"/>
</dbReference>
<dbReference type="InterPro" id="IPR016032">
    <property type="entry name" value="Sig_transdc_resp-reg_C-effctor"/>
</dbReference>
<keyword evidence="5" id="KW-1185">Reference proteome</keyword>
<dbReference type="InterPro" id="IPR039420">
    <property type="entry name" value="WalR-like"/>
</dbReference>
<name>A0ABV0JFT3_9CYAN</name>
<evidence type="ECO:0000256" key="2">
    <source>
        <dbReference type="PROSITE-ProRule" id="PRU00169"/>
    </source>
</evidence>
<dbReference type="Proteomes" id="UP001464891">
    <property type="component" value="Unassembled WGS sequence"/>
</dbReference>
<dbReference type="EMBL" id="JAMPKM010000036">
    <property type="protein sequence ID" value="MEP0820616.1"/>
    <property type="molecule type" value="Genomic_DNA"/>
</dbReference>
<dbReference type="SMART" id="SM00448">
    <property type="entry name" value="REC"/>
    <property type="match status" value="1"/>
</dbReference>
<dbReference type="Gene3D" id="1.10.10.10">
    <property type="entry name" value="Winged helix-like DNA-binding domain superfamily/Winged helix DNA-binding domain"/>
    <property type="match status" value="1"/>
</dbReference>
<comment type="caution">
    <text evidence="4">The sequence shown here is derived from an EMBL/GenBank/DDBJ whole genome shotgun (WGS) entry which is preliminary data.</text>
</comment>
<reference evidence="4 5" key="1">
    <citation type="submission" date="2022-04" db="EMBL/GenBank/DDBJ databases">
        <title>Positive selection, recombination, and allopatry shape intraspecific diversity of widespread and dominant cyanobacteria.</title>
        <authorList>
            <person name="Wei J."/>
            <person name="Shu W."/>
            <person name="Hu C."/>
        </authorList>
    </citation>
    <scope>NUCLEOTIDE SEQUENCE [LARGE SCALE GENOMIC DNA]</scope>
    <source>
        <strain evidence="4 5">GB2-A4</strain>
    </source>
</reference>
<dbReference type="RefSeq" id="WP_190430999.1">
    <property type="nucleotide sequence ID" value="NZ_JAMPKM010000036.1"/>
</dbReference>
<dbReference type="PANTHER" id="PTHR43214">
    <property type="entry name" value="TWO-COMPONENT RESPONSE REGULATOR"/>
    <property type="match status" value="1"/>
</dbReference>
<dbReference type="InterPro" id="IPR036388">
    <property type="entry name" value="WH-like_DNA-bd_sf"/>
</dbReference>
<dbReference type="InterPro" id="IPR058245">
    <property type="entry name" value="NreC/VraR/RcsB-like_REC"/>
</dbReference>